<dbReference type="CDD" id="cd00209">
    <property type="entry name" value="DHFR"/>
    <property type="match status" value="1"/>
</dbReference>
<evidence type="ECO:0000256" key="4">
    <source>
        <dbReference type="ARBA" id="ARBA00022563"/>
    </source>
</evidence>
<accession>A0A0Q9YLE6</accession>
<dbReference type="PROSITE" id="PS00075">
    <property type="entry name" value="DHFR_1"/>
    <property type="match status" value="1"/>
</dbReference>
<comment type="pathway">
    <text evidence="1 8">Cofactor biosynthesis; tetrahydrofolate biosynthesis; 5,6,7,8-tetrahydrofolate from 7,8-dihydrofolate: step 1/1.</text>
</comment>
<evidence type="ECO:0000256" key="1">
    <source>
        <dbReference type="ARBA" id="ARBA00004903"/>
    </source>
</evidence>
<dbReference type="InterPro" id="IPR024072">
    <property type="entry name" value="DHFR-like_dom_sf"/>
</dbReference>
<dbReference type="Proteomes" id="UP000051494">
    <property type="component" value="Unassembled WGS sequence"/>
</dbReference>
<proteinExistence type="inferred from homology"/>
<dbReference type="GO" id="GO:0046655">
    <property type="term" value="P:folic acid metabolic process"/>
    <property type="evidence" value="ECO:0007669"/>
    <property type="project" value="TreeGrafter"/>
</dbReference>
<dbReference type="PRINTS" id="PR00070">
    <property type="entry name" value="DHFR"/>
</dbReference>
<evidence type="ECO:0000256" key="6">
    <source>
        <dbReference type="ARBA" id="ARBA00023002"/>
    </source>
</evidence>
<dbReference type="Gene3D" id="3.40.430.10">
    <property type="entry name" value="Dihydrofolate Reductase, subunit A"/>
    <property type="match status" value="1"/>
</dbReference>
<sequence length="162" mass="18317">MNISLVVALSENNAIGQAGGLPWHLPDDLKHFKQTTLGKPIVMGRTTFESIGKPLPGRTNIILTQNIDYDAPGCVVLHNKQAVFDYCQHEDEVMIVGGAKIYQLFLPEVTKLHVTIVHAHIQGDAFFPALVEEEWQEVAREKKLKDEKHLFDYSFVTLIRRI</sequence>
<dbReference type="GO" id="GO:0046654">
    <property type="term" value="P:tetrahydrofolate biosynthetic process"/>
    <property type="evidence" value="ECO:0007669"/>
    <property type="project" value="UniProtKB-UniPathway"/>
</dbReference>
<reference evidence="12" key="3">
    <citation type="submission" date="2021-06" db="EMBL/GenBank/DDBJ databases">
        <title>Genomic Description and Analysis of Intracellular Bacteria, Candidatus Berkiella cookevillensis and Candidatus Berkiella aquae.</title>
        <authorList>
            <person name="Kidane D.T."/>
            <person name="Mehari Y.T."/>
            <person name="Rice F.C."/>
            <person name="Arivett B.A."/>
            <person name="Farone A.L."/>
            <person name="Berk S.G."/>
            <person name="Farone M.B."/>
        </authorList>
    </citation>
    <scope>NUCLEOTIDE SEQUENCE</scope>
    <source>
        <strain evidence="12">CC99</strain>
    </source>
</reference>
<keyword evidence="6 8" id="KW-0560">Oxidoreductase</keyword>
<dbReference type="OrthoDB" id="9804315at2"/>
<evidence type="ECO:0000256" key="3">
    <source>
        <dbReference type="ARBA" id="ARBA00012856"/>
    </source>
</evidence>
<dbReference type="AlphaFoldDB" id="A0A0Q9YLE6"/>
<evidence type="ECO:0000256" key="7">
    <source>
        <dbReference type="ARBA" id="ARBA00025067"/>
    </source>
</evidence>
<dbReference type="PATRIC" id="fig|1590042.3.peg.2105"/>
<organism evidence="11">
    <name type="scientific">Candidatus Berkiella cookevillensis</name>
    <dbReference type="NCBI Taxonomy" id="437022"/>
    <lineage>
        <taxon>Bacteria</taxon>
        <taxon>Pseudomonadati</taxon>
        <taxon>Pseudomonadota</taxon>
        <taxon>Gammaproteobacteria</taxon>
        <taxon>Candidatus Berkiellales</taxon>
        <taxon>Candidatus Berkiellaceae</taxon>
        <taxon>Candidatus Berkiella</taxon>
    </lineage>
</organism>
<evidence type="ECO:0000256" key="8">
    <source>
        <dbReference type="PIRNR" id="PIRNR000194"/>
    </source>
</evidence>
<reference evidence="12" key="2">
    <citation type="journal article" date="2016" name="Genome Announc.">
        <title>Draft Genome Sequences of Two Novel Amoeba-Resistant Intranuclear Bacteria, 'Candidatus Berkiella cookevillensis' and 'Candidatus Berkiella aquae'.</title>
        <authorList>
            <person name="Mehari Y.T."/>
            <person name="Arivett B.A."/>
            <person name="Farone A.L."/>
            <person name="Gunderson J.H."/>
            <person name="Farone M.B."/>
        </authorList>
    </citation>
    <scope>NUCLEOTIDE SEQUENCE</scope>
    <source>
        <strain evidence="12">CC99</strain>
    </source>
</reference>
<evidence type="ECO:0000256" key="5">
    <source>
        <dbReference type="ARBA" id="ARBA00022857"/>
    </source>
</evidence>
<comment type="function">
    <text evidence="7 8">Key enzyme in folate metabolism. Catalyzes an essential reaction for de novo glycine and purine synthesis, and for DNA precursor synthesis.</text>
</comment>
<comment type="catalytic activity">
    <reaction evidence="8">
        <text>(6S)-5,6,7,8-tetrahydrofolate + NADP(+) = 7,8-dihydrofolate + NADPH + H(+)</text>
        <dbReference type="Rhea" id="RHEA:15009"/>
        <dbReference type="ChEBI" id="CHEBI:15378"/>
        <dbReference type="ChEBI" id="CHEBI:57451"/>
        <dbReference type="ChEBI" id="CHEBI:57453"/>
        <dbReference type="ChEBI" id="CHEBI:57783"/>
        <dbReference type="ChEBI" id="CHEBI:58349"/>
        <dbReference type="EC" id="1.5.1.3"/>
    </reaction>
</comment>
<dbReference type="GO" id="GO:0046452">
    <property type="term" value="P:dihydrofolate metabolic process"/>
    <property type="evidence" value="ECO:0007669"/>
    <property type="project" value="TreeGrafter"/>
</dbReference>
<evidence type="ECO:0000256" key="9">
    <source>
        <dbReference type="RuleBase" id="RU004474"/>
    </source>
</evidence>
<dbReference type="UniPathway" id="UPA00077">
    <property type="reaction ID" value="UER00158"/>
</dbReference>
<keyword evidence="4 8" id="KW-0554">One-carbon metabolism</keyword>
<dbReference type="InterPro" id="IPR001796">
    <property type="entry name" value="DHFR_dom"/>
</dbReference>
<dbReference type="GO" id="GO:0070401">
    <property type="term" value="F:NADP+ binding"/>
    <property type="evidence" value="ECO:0007669"/>
    <property type="project" value="UniProtKB-ARBA"/>
</dbReference>
<comment type="caution">
    <text evidence="11">The sequence shown here is derived from an EMBL/GenBank/DDBJ whole genome shotgun (WGS) entry which is preliminary data.</text>
</comment>
<dbReference type="STRING" id="437022.CC99x_02059"/>
<dbReference type="Pfam" id="PF00186">
    <property type="entry name" value="DHFR_1"/>
    <property type="match status" value="1"/>
</dbReference>
<comment type="similarity">
    <text evidence="2 8 9">Belongs to the dihydrofolate reductase family.</text>
</comment>
<name>A0A0Q9YLE6_9GAMM</name>
<dbReference type="GO" id="GO:0004146">
    <property type="term" value="F:dihydrofolate reductase activity"/>
    <property type="evidence" value="ECO:0007669"/>
    <property type="project" value="UniProtKB-EC"/>
</dbReference>
<dbReference type="SUPFAM" id="SSF53597">
    <property type="entry name" value="Dihydrofolate reductase-like"/>
    <property type="match status" value="1"/>
</dbReference>
<dbReference type="InterPro" id="IPR012259">
    <property type="entry name" value="DHFR"/>
</dbReference>
<dbReference type="EC" id="1.5.1.3" evidence="3 8"/>
<dbReference type="PANTHER" id="PTHR48069:SF3">
    <property type="entry name" value="DIHYDROFOLATE REDUCTASE"/>
    <property type="match status" value="1"/>
</dbReference>
<dbReference type="FunFam" id="3.40.430.10:FF:000001">
    <property type="entry name" value="Dihydrofolate reductase"/>
    <property type="match status" value="1"/>
</dbReference>
<gene>
    <name evidence="11" type="primary">dhfrIII</name>
    <name evidence="12" type="ORF">CC99x_011640</name>
    <name evidence="11" type="ORF">CC99x_02059</name>
</gene>
<evidence type="ECO:0000313" key="13">
    <source>
        <dbReference type="Proteomes" id="UP000051494"/>
    </source>
</evidence>
<dbReference type="RefSeq" id="WP_057625160.1">
    <property type="nucleotide sequence ID" value="NZ_LKHV02000001.1"/>
</dbReference>
<keyword evidence="13" id="KW-1185">Reference proteome</keyword>
<dbReference type="PANTHER" id="PTHR48069">
    <property type="entry name" value="DIHYDROFOLATE REDUCTASE"/>
    <property type="match status" value="1"/>
</dbReference>
<evidence type="ECO:0000313" key="11">
    <source>
        <dbReference type="EMBL" id="KRG17764.1"/>
    </source>
</evidence>
<evidence type="ECO:0000313" key="12">
    <source>
        <dbReference type="EMBL" id="MCS5709548.1"/>
    </source>
</evidence>
<dbReference type="PIRSF" id="PIRSF000194">
    <property type="entry name" value="DHFR"/>
    <property type="match status" value="1"/>
</dbReference>
<dbReference type="EMBL" id="LKHV02000001">
    <property type="protein sequence ID" value="MCS5709548.1"/>
    <property type="molecule type" value="Genomic_DNA"/>
</dbReference>
<dbReference type="GO" id="GO:0005829">
    <property type="term" value="C:cytosol"/>
    <property type="evidence" value="ECO:0007669"/>
    <property type="project" value="TreeGrafter"/>
</dbReference>
<dbReference type="GO" id="GO:0006730">
    <property type="term" value="P:one-carbon metabolic process"/>
    <property type="evidence" value="ECO:0007669"/>
    <property type="project" value="UniProtKB-KW"/>
</dbReference>
<evidence type="ECO:0000259" key="10">
    <source>
        <dbReference type="PROSITE" id="PS51330"/>
    </source>
</evidence>
<dbReference type="InterPro" id="IPR017925">
    <property type="entry name" value="DHFR_CS"/>
</dbReference>
<dbReference type="EMBL" id="LKHV01000012">
    <property type="protein sequence ID" value="KRG17764.1"/>
    <property type="molecule type" value="Genomic_DNA"/>
</dbReference>
<evidence type="ECO:0000256" key="2">
    <source>
        <dbReference type="ARBA" id="ARBA00009539"/>
    </source>
</evidence>
<reference evidence="11" key="1">
    <citation type="submission" date="2015-09" db="EMBL/GenBank/DDBJ databases">
        <title>Draft Genome Sequences of Two Novel Amoeba-resistant Intranuclear Bacteria, Candidatus Berkiella cookevillensis and Candidatus Berkiella aquae.</title>
        <authorList>
            <person name="Mehari Y.T."/>
            <person name="Arivett B.A."/>
            <person name="Farone A.L."/>
            <person name="Gunderson J.H."/>
            <person name="Farone M.B."/>
        </authorList>
    </citation>
    <scope>NUCLEOTIDE SEQUENCE [LARGE SCALE GENOMIC DNA]</scope>
    <source>
        <strain evidence="11">CC99</strain>
    </source>
</reference>
<feature type="domain" description="DHFR" evidence="10">
    <location>
        <begin position="2"/>
        <end position="160"/>
    </location>
</feature>
<dbReference type="PROSITE" id="PS51330">
    <property type="entry name" value="DHFR_2"/>
    <property type="match status" value="1"/>
</dbReference>
<protein>
    <recommendedName>
        <fullName evidence="3 8">Dihydrofolate reductase</fullName>
        <ecNumber evidence="3 8">1.5.1.3</ecNumber>
    </recommendedName>
</protein>
<keyword evidence="5 8" id="KW-0521">NADP</keyword>